<keyword evidence="1" id="KW-1133">Transmembrane helix</keyword>
<sequence>MAPALGKRLAVAGIVVFVTLIVYVWQSHLLPNVEKFLPIVHSGHSTVPIVPHKEIRCPSGFGEGQSKSFGNRTTSQAKEHQLVTAPKIIGLVFFGRRATVSILDCYLKRNLATNGGLLDEVIWLQRTSNVEDLALLDRLLESEPGYSRQIIDDANAHDFASSYNLIDNDNMYIKIDDDVQDKVFIEENAIRSIVCTKLTRPDFYVVSANVVNQPMISWIHWNLGAVRPYLPETNKEYPAPEPGHQVDWRATVLPSWDGPSDVNASYWNSPDNKKHRWLPVRGKSDHVLEKTPIMETQYDAFGTGLQRWQVAAQEHYSFFENLEARELWRYKFNIWDFQRLRMGIQFIAMMGHDINAAKPINRDDEEHFSVTMPRKLGRSAVADGRGVIAHYSFGPQSRNGGLSTTDILDRYRSYAKENVCTGPMLWSP</sequence>
<protein>
    <submittedName>
        <fullName evidence="2">Mitochondrial-processing peptidase subunit alpha protein</fullName>
    </submittedName>
</protein>
<dbReference type="RefSeq" id="XP_018146140.1">
    <property type="nucleotide sequence ID" value="XM_018289970.1"/>
</dbReference>
<dbReference type="Proteomes" id="UP000078397">
    <property type="component" value="Unassembled WGS sequence"/>
</dbReference>
<evidence type="ECO:0000256" key="1">
    <source>
        <dbReference type="SAM" id="Phobius"/>
    </source>
</evidence>
<dbReference type="AlphaFoldDB" id="A0A179FX16"/>
<keyword evidence="1" id="KW-0472">Membrane</keyword>
<keyword evidence="1" id="KW-0812">Transmembrane</keyword>
<dbReference type="STRING" id="1380566.A0A179FX16"/>
<evidence type="ECO:0000313" key="3">
    <source>
        <dbReference type="Proteomes" id="UP000078397"/>
    </source>
</evidence>
<keyword evidence="3" id="KW-1185">Reference proteome</keyword>
<proteinExistence type="predicted"/>
<dbReference type="OrthoDB" id="5593235at2759"/>
<dbReference type="GeneID" id="28853964"/>
<comment type="caution">
    <text evidence="2">The sequence shown here is derived from an EMBL/GenBank/DDBJ whole genome shotgun (WGS) entry which is preliminary data.</text>
</comment>
<reference evidence="2 3" key="1">
    <citation type="journal article" date="2016" name="PLoS Pathog.">
        <title>Biosynthesis of antibiotic leucinostatins in bio-control fungus Purpureocillium lilacinum and their inhibition on phytophthora revealed by genome mining.</title>
        <authorList>
            <person name="Wang G."/>
            <person name="Liu Z."/>
            <person name="Lin R."/>
            <person name="Li E."/>
            <person name="Mao Z."/>
            <person name="Ling J."/>
            <person name="Yang Y."/>
            <person name="Yin W.B."/>
            <person name="Xie B."/>
        </authorList>
    </citation>
    <scope>NUCLEOTIDE SEQUENCE [LARGE SCALE GENOMIC DNA]</scope>
    <source>
        <strain evidence="2">170</strain>
    </source>
</reference>
<dbReference type="KEGG" id="pchm:VFPPC_11935"/>
<name>A0A179FX16_METCM</name>
<feature type="transmembrane region" description="Helical" evidence="1">
    <location>
        <begin position="9"/>
        <end position="26"/>
    </location>
</feature>
<organism evidence="2 3">
    <name type="scientific">Pochonia chlamydosporia 170</name>
    <dbReference type="NCBI Taxonomy" id="1380566"/>
    <lineage>
        <taxon>Eukaryota</taxon>
        <taxon>Fungi</taxon>
        <taxon>Dikarya</taxon>
        <taxon>Ascomycota</taxon>
        <taxon>Pezizomycotina</taxon>
        <taxon>Sordariomycetes</taxon>
        <taxon>Hypocreomycetidae</taxon>
        <taxon>Hypocreales</taxon>
        <taxon>Clavicipitaceae</taxon>
        <taxon>Pochonia</taxon>
    </lineage>
</organism>
<dbReference type="EMBL" id="LSBJ02000002">
    <property type="protein sequence ID" value="OAQ69603.1"/>
    <property type="molecule type" value="Genomic_DNA"/>
</dbReference>
<evidence type="ECO:0000313" key="2">
    <source>
        <dbReference type="EMBL" id="OAQ69603.1"/>
    </source>
</evidence>
<gene>
    <name evidence="2" type="ORF">VFPPC_11935</name>
</gene>
<accession>A0A179FX16</accession>